<dbReference type="AlphaFoldDB" id="A0A8X6T118"/>
<evidence type="ECO:0000313" key="2">
    <source>
        <dbReference type="Proteomes" id="UP000887159"/>
    </source>
</evidence>
<gene>
    <name evidence="1" type="primary">NCL1_36866</name>
    <name evidence="1" type="ORF">TNCV_4225311</name>
</gene>
<evidence type="ECO:0000313" key="1">
    <source>
        <dbReference type="EMBL" id="GFY19167.1"/>
    </source>
</evidence>
<keyword evidence="2" id="KW-1185">Reference proteome</keyword>
<sequence length="108" mass="12145">MDCVHGCLYTGYPSRQTIDGCVCNGLMITESGKLMGTKWSFQMNYASIIETMMVAYLIHVQQLQEIKLLMRIQATRNSLPHAVIQNLFDSMPRRIAALIAALGGYPKY</sequence>
<accession>A0A8X6T118</accession>
<comment type="caution">
    <text evidence="1">The sequence shown here is derived from an EMBL/GenBank/DDBJ whole genome shotgun (WGS) entry which is preliminary data.</text>
</comment>
<dbReference type="Proteomes" id="UP000887159">
    <property type="component" value="Unassembled WGS sequence"/>
</dbReference>
<protein>
    <submittedName>
        <fullName evidence="1">Transposable element Tcb2 transposase</fullName>
    </submittedName>
</protein>
<reference evidence="1" key="1">
    <citation type="submission" date="2020-08" db="EMBL/GenBank/DDBJ databases">
        <title>Multicomponent nature underlies the extraordinary mechanical properties of spider dragline silk.</title>
        <authorList>
            <person name="Kono N."/>
            <person name="Nakamura H."/>
            <person name="Mori M."/>
            <person name="Yoshida Y."/>
            <person name="Ohtoshi R."/>
            <person name="Malay A.D."/>
            <person name="Moran D.A.P."/>
            <person name="Tomita M."/>
            <person name="Numata K."/>
            <person name="Arakawa K."/>
        </authorList>
    </citation>
    <scope>NUCLEOTIDE SEQUENCE</scope>
</reference>
<proteinExistence type="predicted"/>
<name>A0A8X6T118_TRICX</name>
<organism evidence="1 2">
    <name type="scientific">Trichonephila clavipes</name>
    <name type="common">Golden silk orbweaver</name>
    <name type="synonym">Nephila clavipes</name>
    <dbReference type="NCBI Taxonomy" id="2585209"/>
    <lineage>
        <taxon>Eukaryota</taxon>
        <taxon>Metazoa</taxon>
        <taxon>Ecdysozoa</taxon>
        <taxon>Arthropoda</taxon>
        <taxon>Chelicerata</taxon>
        <taxon>Arachnida</taxon>
        <taxon>Araneae</taxon>
        <taxon>Araneomorphae</taxon>
        <taxon>Entelegynae</taxon>
        <taxon>Araneoidea</taxon>
        <taxon>Nephilidae</taxon>
        <taxon>Trichonephila</taxon>
    </lineage>
</organism>
<dbReference type="EMBL" id="BMAU01021351">
    <property type="protein sequence ID" value="GFY19167.1"/>
    <property type="molecule type" value="Genomic_DNA"/>
</dbReference>